<evidence type="ECO:0000256" key="4">
    <source>
        <dbReference type="ARBA" id="ARBA00022827"/>
    </source>
</evidence>
<feature type="domain" description="FixC-like C-terminal" evidence="6">
    <location>
        <begin position="367"/>
        <end position="431"/>
    </location>
</feature>
<evidence type="ECO:0000256" key="5">
    <source>
        <dbReference type="ARBA" id="ARBA00023002"/>
    </source>
</evidence>
<keyword evidence="3" id="KW-0285">Flavoprotein</keyword>
<keyword evidence="5 7" id="KW-0560">Oxidoreductase</keyword>
<comment type="cofactor">
    <cofactor evidence="1">
        <name>FAD</name>
        <dbReference type="ChEBI" id="CHEBI:57692"/>
    </cofactor>
</comment>
<dbReference type="InterPro" id="IPR039651">
    <property type="entry name" value="FixC-like"/>
</dbReference>
<organism evidence="7 8">
    <name type="scientific">Clostridium magnum DSM 2767</name>
    <dbReference type="NCBI Taxonomy" id="1121326"/>
    <lineage>
        <taxon>Bacteria</taxon>
        <taxon>Bacillati</taxon>
        <taxon>Bacillota</taxon>
        <taxon>Clostridia</taxon>
        <taxon>Eubacteriales</taxon>
        <taxon>Clostridiaceae</taxon>
        <taxon>Clostridium</taxon>
    </lineage>
</organism>
<accession>A0A161WWZ0</accession>
<evidence type="ECO:0000256" key="1">
    <source>
        <dbReference type="ARBA" id="ARBA00001974"/>
    </source>
</evidence>
<dbReference type="EMBL" id="LWAE01000003">
    <property type="protein sequence ID" value="KZL91468.1"/>
    <property type="molecule type" value="Genomic_DNA"/>
</dbReference>
<gene>
    <name evidence="7" type="ORF">CLMAG_32270</name>
</gene>
<dbReference type="OrthoDB" id="9806565at2"/>
<dbReference type="SUPFAM" id="SSF51905">
    <property type="entry name" value="FAD/NAD(P)-binding domain"/>
    <property type="match status" value="1"/>
</dbReference>
<comment type="similarity">
    <text evidence="2">Belongs to the ETF-QO/FixC family.</text>
</comment>
<dbReference type="STRING" id="1121326.CLMAG_32270"/>
<dbReference type="EC" id="1.5.5.1" evidence="7"/>
<dbReference type="Pfam" id="PF12831">
    <property type="entry name" value="FAD_oxidored"/>
    <property type="match status" value="1"/>
</dbReference>
<evidence type="ECO:0000313" key="8">
    <source>
        <dbReference type="Proteomes" id="UP000076603"/>
    </source>
</evidence>
<keyword evidence="4" id="KW-0274">FAD</keyword>
<dbReference type="PATRIC" id="fig|1121326.3.peg.3258"/>
<dbReference type="Proteomes" id="UP000076603">
    <property type="component" value="Unassembled WGS sequence"/>
</dbReference>
<dbReference type="GO" id="GO:0004174">
    <property type="term" value="F:electron-transferring-flavoprotein dehydrogenase activity"/>
    <property type="evidence" value="ECO:0007669"/>
    <property type="project" value="UniProtKB-EC"/>
</dbReference>
<dbReference type="PANTHER" id="PTHR43624">
    <property type="entry name" value="ELECTRON TRANSFER FLAVOPROTEIN-QUINONE OXIDOREDUCTASE YDIS-RELATED"/>
    <property type="match status" value="1"/>
</dbReference>
<evidence type="ECO:0000313" key="7">
    <source>
        <dbReference type="EMBL" id="KZL91468.1"/>
    </source>
</evidence>
<dbReference type="RefSeq" id="WP_066624214.1">
    <property type="nucleotide sequence ID" value="NZ_FQXL01000005.1"/>
</dbReference>
<dbReference type="Gene3D" id="3.50.50.60">
    <property type="entry name" value="FAD/NAD(P)-binding domain"/>
    <property type="match status" value="1"/>
</dbReference>
<keyword evidence="8" id="KW-1185">Reference proteome</keyword>
<dbReference type="InterPro" id="IPR036188">
    <property type="entry name" value="FAD/NAD-bd_sf"/>
</dbReference>
<name>A0A161WWZ0_9CLOT</name>
<dbReference type="Pfam" id="PF26311">
    <property type="entry name" value="ETF-QO_FixC_C"/>
    <property type="match status" value="1"/>
</dbReference>
<dbReference type="AlphaFoldDB" id="A0A161WWZ0"/>
<evidence type="ECO:0000256" key="2">
    <source>
        <dbReference type="ARBA" id="ARBA00006796"/>
    </source>
</evidence>
<evidence type="ECO:0000259" key="6">
    <source>
        <dbReference type="Pfam" id="PF26311"/>
    </source>
</evidence>
<dbReference type="InterPro" id="IPR059103">
    <property type="entry name" value="FixC-like_C"/>
</dbReference>
<keyword evidence="7" id="KW-0830">Ubiquinone</keyword>
<sequence length="431" mass="47830">MGEKFDVIVVGAGVSGLAAAYVMAKEGLNVIVIEKGKYPGSKNVMGGVLYRHMMDEIIPDFWKEAPLERPIIEQNFWLLGKESVAKTGYRGMEWSKPPYNNFTVFRGKFDQWFSKKCIEAGALIVNETVVKECIVESNKVVGVRTDRPDGDLYADVVVLADGVNSLLAKSLGFHKEWRKDQVALAVMEELKLPSDKIEDRFNLDKGMGATIEMFGDGTLGMVGTAFIYTNKEHISIGCGALLSQMIERNVKPYELLEYIKQNPVIKPLIAGSEASEYYAHLIPEGGYNSIPKLVGDGVLVIGDAAQLVNGIHREGSNLGMTSGRFAAETIIQAKKLGKFNEQTLSHYQELLKESYVIDDLKKYKNASKTMEENPQFFNHYIPAVNKVMSEMFTVDGVSKGEKQKLAIKHMAGGKSLLSMGMDGFKIWRAMK</sequence>
<protein>
    <submittedName>
        <fullName evidence="7">Electron transfer flavoprotein-ubiquinone oxidoreductase</fullName>
        <ecNumber evidence="7">1.5.5.1</ecNumber>
    </submittedName>
</protein>
<proteinExistence type="inferred from homology"/>
<dbReference type="PANTHER" id="PTHR43624:SF2">
    <property type="entry name" value="ELECTRON TRANSFER FLAVOPROTEIN-QUINONE OXIDOREDUCTASE YDIS-RELATED"/>
    <property type="match status" value="1"/>
</dbReference>
<dbReference type="PRINTS" id="PR00420">
    <property type="entry name" value="RNGMNOXGNASE"/>
</dbReference>
<comment type="caution">
    <text evidence="7">The sequence shown here is derived from an EMBL/GenBank/DDBJ whole genome shotgun (WGS) entry which is preliminary data.</text>
</comment>
<reference evidence="7 8" key="1">
    <citation type="submission" date="2016-04" db="EMBL/GenBank/DDBJ databases">
        <title>Genome sequence of Clostridium magnum DSM 2767.</title>
        <authorList>
            <person name="Poehlein A."/>
            <person name="Uhlig R."/>
            <person name="Fischer R."/>
            <person name="Bahl H."/>
            <person name="Daniel R."/>
        </authorList>
    </citation>
    <scope>NUCLEOTIDE SEQUENCE [LARGE SCALE GENOMIC DNA]</scope>
    <source>
        <strain evidence="7 8">DSM 2767</strain>
    </source>
</reference>
<evidence type="ECO:0000256" key="3">
    <source>
        <dbReference type="ARBA" id="ARBA00022630"/>
    </source>
</evidence>
<dbReference type="SUPFAM" id="SSF54373">
    <property type="entry name" value="FAD-linked reductases, C-terminal domain"/>
    <property type="match status" value="1"/>
</dbReference>